<dbReference type="EMBL" id="CP003876">
    <property type="protein sequence ID" value="AFU02879.1"/>
    <property type="molecule type" value="Genomic_DNA"/>
</dbReference>
<protein>
    <submittedName>
        <fullName evidence="9">Permease for cytosine/purines uracil thiamine allantoin</fullName>
    </submittedName>
</protein>
<feature type="transmembrane region" description="Helical" evidence="8">
    <location>
        <begin position="201"/>
        <end position="220"/>
    </location>
</feature>
<evidence type="ECO:0000256" key="1">
    <source>
        <dbReference type="ARBA" id="ARBA00004141"/>
    </source>
</evidence>
<feature type="transmembrane region" description="Helical" evidence="8">
    <location>
        <begin position="241"/>
        <end position="263"/>
    </location>
</feature>
<evidence type="ECO:0000256" key="2">
    <source>
        <dbReference type="ARBA" id="ARBA00008974"/>
    </source>
</evidence>
<evidence type="ECO:0000313" key="10">
    <source>
        <dbReference type="Proteomes" id="UP000006304"/>
    </source>
</evidence>
<organism evidence="9 10">
    <name type="scientific">Nocardia brasiliensis (strain ATCC 700358 / HUJEG-1)</name>
    <dbReference type="NCBI Taxonomy" id="1133849"/>
    <lineage>
        <taxon>Bacteria</taxon>
        <taxon>Bacillati</taxon>
        <taxon>Actinomycetota</taxon>
        <taxon>Actinomycetes</taxon>
        <taxon>Mycobacteriales</taxon>
        <taxon>Nocardiaceae</taxon>
        <taxon>Nocardia</taxon>
    </lineage>
</organism>
<evidence type="ECO:0000256" key="8">
    <source>
        <dbReference type="SAM" id="Phobius"/>
    </source>
</evidence>
<dbReference type="KEGG" id="nbr:O3I_024630"/>
<reference evidence="9 10" key="1">
    <citation type="journal article" date="2012" name="J. Bacteriol.">
        <title>Complete genome sequence of Nocardia brasiliensis HUJEG-1.</title>
        <authorList>
            <person name="Vera-Cabrera L."/>
            <person name="Ortiz-Lopez R."/>
            <person name="Elizondo-Gonzalez R."/>
            <person name="Perez-Maya A.A."/>
            <person name="Ocampo-Candiani J."/>
        </authorList>
    </citation>
    <scope>NUCLEOTIDE SEQUENCE [LARGE SCALE GENOMIC DNA]</scope>
    <source>
        <strain evidence="10">ATCC 700358</strain>
    </source>
</reference>
<dbReference type="HOGENOM" id="CLU_026016_3_2_11"/>
<keyword evidence="6 7" id="KW-0472">Membrane</keyword>
<evidence type="ECO:0000313" key="9">
    <source>
        <dbReference type="EMBL" id="AFU02879.1"/>
    </source>
</evidence>
<feature type="transmembrane region" description="Helical" evidence="8">
    <location>
        <begin position="397"/>
        <end position="415"/>
    </location>
</feature>
<feature type="transmembrane region" description="Helical" evidence="8">
    <location>
        <begin position="99"/>
        <end position="122"/>
    </location>
</feature>
<dbReference type="GO" id="GO:0022857">
    <property type="term" value="F:transmembrane transporter activity"/>
    <property type="evidence" value="ECO:0007669"/>
    <property type="project" value="InterPro"/>
</dbReference>
<dbReference type="InterPro" id="IPR001248">
    <property type="entry name" value="Pur-cyt_permease"/>
</dbReference>
<dbReference type="AlphaFoldDB" id="K0F0H6"/>
<evidence type="ECO:0000256" key="5">
    <source>
        <dbReference type="ARBA" id="ARBA00022989"/>
    </source>
</evidence>
<feature type="transmembrane region" description="Helical" evidence="8">
    <location>
        <begin position="56"/>
        <end position="78"/>
    </location>
</feature>
<sequence length="469" mass="49074">MQTMFEWQGIESTRGAERAGRVSRHFWLWSAANVSPFVISAGVLVLVLGLSWVGATVAIIVGVIISYPLVGLVAITGLRGGAPALTLSRAAFGYRGNMLPTFLAYIYCIGWESVALFLAASATKALVHRVFPNVNSAFLLAIGLAITGAVTLFVTLYGYQLIIRAQRWITIALAFATAGYFLIVLSKIWPLKAAPSAPDSPPLLAGISFVVAAGGLSWVVMGGDYSRYLPSDSKPCAVAGWTALGGGATAVSLLLFGVLIGVGKSDVVVKAAADPLGALALLLPTWFCVPFLVATIVALIGSGVVNLYSSGLNLLALGVRLPRPTTIIFDAALVMLGASYLLFFSPGFFGTFESFLAILGVPLAAWCSIFLVDFYLHRGCGYNPSAIYPREGDKGGIGYVGMLSLLLGTGLGVVLNSDPGGIIQSVLGLMVAESALETVTSWKVGIFVSFFVGGAVYAILSKRRVLSAA</sequence>
<keyword evidence="4 8" id="KW-0812">Transmembrane</keyword>
<feature type="transmembrane region" description="Helical" evidence="8">
    <location>
        <begin position="440"/>
        <end position="460"/>
    </location>
</feature>
<feature type="transmembrane region" description="Helical" evidence="8">
    <location>
        <begin position="327"/>
        <end position="349"/>
    </location>
</feature>
<keyword evidence="3 7" id="KW-0813">Transport</keyword>
<dbReference type="eggNOG" id="COG1457">
    <property type="taxonomic scope" value="Bacteria"/>
</dbReference>
<evidence type="ECO:0000256" key="3">
    <source>
        <dbReference type="ARBA" id="ARBA00022448"/>
    </source>
</evidence>
<dbReference type="PANTHER" id="PTHR31806:SF1">
    <property type="entry name" value="PURINE-CYTOSINE PERMEASE FCY2-RELATED"/>
    <property type="match status" value="1"/>
</dbReference>
<evidence type="ECO:0000256" key="7">
    <source>
        <dbReference type="PIRNR" id="PIRNR002744"/>
    </source>
</evidence>
<feature type="transmembrane region" description="Helical" evidence="8">
    <location>
        <begin position="283"/>
        <end position="307"/>
    </location>
</feature>
<evidence type="ECO:0000256" key="4">
    <source>
        <dbReference type="ARBA" id="ARBA00022692"/>
    </source>
</evidence>
<feature type="transmembrane region" description="Helical" evidence="8">
    <location>
        <begin position="26"/>
        <end position="50"/>
    </location>
</feature>
<dbReference type="Gene3D" id="1.10.4160.10">
    <property type="entry name" value="Hydantoin permease"/>
    <property type="match status" value="1"/>
</dbReference>
<proteinExistence type="inferred from homology"/>
<dbReference type="Proteomes" id="UP000006304">
    <property type="component" value="Chromosome"/>
</dbReference>
<keyword evidence="10" id="KW-1185">Reference proteome</keyword>
<gene>
    <name evidence="9" type="ORF">O3I_024630</name>
</gene>
<dbReference type="InterPro" id="IPR026030">
    <property type="entry name" value="Pur-cyt_permease_Fcy2/21/22"/>
</dbReference>
<feature type="transmembrane region" description="Helical" evidence="8">
    <location>
        <begin position="134"/>
        <end position="156"/>
    </location>
</feature>
<dbReference type="STRING" id="1133849.O3I_024630"/>
<evidence type="ECO:0000256" key="6">
    <source>
        <dbReference type="ARBA" id="ARBA00023136"/>
    </source>
</evidence>
<dbReference type="PANTHER" id="PTHR31806">
    <property type="entry name" value="PURINE-CYTOSINE PERMEASE FCY2-RELATED"/>
    <property type="match status" value="1"/>
</dbReference>
<keyword evidence="5 8" id="KW-1133">Transmembrane helix</keyword>
<comment type="similarity">
    <text evidence="2 7">Belongs to the purine-cytosine permease (2.A.39) family.</text>
</comment>
<comment type="subcellular location">
    <subcellularLocation>
        <location evidence="1">Membrane</location>
        <topology evidence="1">Multi-pass membrane protein</topology>
    </subcellularLocation>
</comment>
<name>K0F0H6_NOCB7</name>
<dbReference type="Pfam" id="PF02133">
    <property type="entry name" value="Transp_cyt_pur"/>
    <property type="match status" value="1"/>
</dbReference>
<dbReference type="PIRSF" id="PIRSF002744">
    <property type="entry name" value="Pur-cyt_permease"/>
    <property type="match status" value="1"/>
</dbReference>
<feature type="transmembrane region" description="Helical" evidence="8">
    <location>
        <begin position="168"/>
        <end position="189"/>
    </location>
</feature>
<feature type="transmembrane region" description="Helical" evidence="8">
    <location>
        <begin position="355"/>
        <end position="376"/>
    </location>
</feature>
<accession>K0F0H6</accession>
<dbReference type="GO" id="GO:0005886">
    <property type="term" value="C:plasma membrane"/>
    <property type="evidence" value="ECO:0007669"/>
    <property type="project" value="TreeGrafter"/>
</dbReference>